<comment type="caution">
    <text evidence="3">The sequence shown here is derived from an EMBL/GenBank/DDBJ whole genome shotgun (WGS) entry which is preliminary data.</text>
</comment>
<proteinExistence type="predicted"/>
<feature type="transmembrane region" description="Helical" evidence="2">
    <location>
        <begin position="31"/>
        <end position="54"/>
    </location>
</feature>
<keyword evidence="2" id="KW-0472">Membrane</keyword>
<protein>
    <submittedName>
        <fullName evidence="3">Uncharacterized protein</fullName>
    </submittedName>
</protein>
<dbReference type="AlphaFoldDB" id="A0A917ZX75"/>
<evidence type="ECO:0000313" key="3">
    <source>
        <dbReference type="EMBL" id="GGO99129.1"/>
    </source>
</evidence>
<evidence type="ECO:0000313" key="4">
    <source>
        <dbReference type="Proteomes" id="UP000641932"/>
    </source>
</evidence>
<dbReference type="Proteomes" id="UP000641932">
    <property type="component" value="Unassembled WGS sequence"/>
</dbReference>
<reference evidence="3" key="2">
    <citation type="submission" date="2020-09" db="EMBL/GenBank/DDBJ databases">
        <authorList>
            <person name="Sun Q."/>
            <person name="Zhou Y."/>
        </authorList>
    </citation>
    <scope>NUCLEOTIDE SEQUENCE</scope>
    <source>
        <strain evidence="3">CGMCC 4.7201</strain>
    </source>
</reference>
<keyword evidence="2" id="KW-0812">Transmembrane</keyword>
<keyword evidence="4" id="KW-1185">Reference proteome</keyword>
<dbReference type="EMBL" id="BMMS01000042">
    <property type="protein sequence ID" value="GGO99129.1"/>
    <property type="molecule type" value="Genomic_DNA"/>
</dbReference>
<accession>A0A917ZX75</accession>
<keyword evidence="2" id="KW-1133">Transmembrane helix</keyword>
<feature type="region of interest" description="Disordered" evidence="1">
    <location>
        <begin position="1"/>
        <end position="24"/>
    </location>
</feature>
<organism evidence="3 4">
    <name type="scientific">Wenjunlia tyrosinilytica</name>
    <dbReference type="NCBI Taxonomy" id="1544741"/>
    <lineage>
        <taxon>Bacteria</taxon>
        <taxon>Bacillati</taxon>
        <taxon>Actinomycetota</taxon>
        <taxon>Actinomycetes</taxon>
        <taxon>Kitasatosporales</taxon>
        <taxon>Streptomycetaceae</taxon>
        <taxon>Wenjunlia</taxon>
    </lineage>
</organism>
<evidence type="ECO:0000256" key="2">
    <source>
        <dbReference type="SAM" id="Phobius"/>
    </source>
</evidence>
<reference evidence="3" key="1">
    <citation type="journal article" date="2014" name="Int. J. Syst. Evol. Microbiol.">
        <title>Complete genome sequence of Corynebacterium casei LMG S-19264T (=DSM 44701T), isolated from a smear-ripened cheese.</title>
        <authorList>
            <consortium name="US DOE Joint Genome Institute (JGI-PGF)"/>
            <person name="Walter F."/>
            <person name="Albersmeier A."/>
            <person name="Kalinowski J."/>
            <person name="Ruckert C."/>
        </authorList>
    </citation>
    <scope>NUCLEOTIDE SEQUENCE</scope>
    <source>
        <strain evidence="3">CGMCC 4.7201</strain>
    </source>
</reference>
<feature type="compositionally biased region" description="Basic and acidic residues" evidence="1">
    <location>
        <begin position="10"/>
        <end position="24"/>
    </location>
</feature>
<sequence length="61" mass="6655">MVDSSPPSEGRAEEGKDMTVHRDHTTRTERLTLIAAAVRGVLSGASQAFVVWLIKFLAETN</sequence>
<gene>
    <name evidence="3" type="ORF">GCM10012280_64890</name>
</gene>
<evidence type="ECO:0000256" key="1">
    <source>
        <dbReference type="SAM" id="MobiDB-lite"/>
    </source>
</evidence>
<name>A0A917ZX75_9ACTN</name>